<name>A0ABP4X2T0_9ACTN</name>
<dbReference type="Proteomes" id="UP001500655">
    <property type="component" value="Unassembled WGS sequence"/>
</dbReference>
<evidence type="ECO:0000256" key="1">
    <source>
        <dbReference type="SAM" id="Phobius"/>
    </source>
</evidence>
<evidence type="ECO:0000313" key="4">
    <source>
        <dbReference type="Proteomes" id="UP001500655"/>
    </source>
</evidence>
<protein>
    <submittedName>
        <fullName evidence="3">PH domain-containing protein</fullName>
    </submittedName>
</protein>
<accession>A0ABP4X2T0</accession>
<feature type="transmembrane region" description="Helical" evidence="1">
    <location>
        <begin position="65"/>
        <end position="83"/>
    </location>
</feature>
<gene>
    <name evidence="3" type="ORF">GCM10009681_41510</name>
</gene>
<organism evidence="3 4">
    <name type="scientific">Luedemannella helvata</name>
    <dbReference type="NCBI Taxonomy" id="349315"/>
    <lineage>
        <taxon>Bacteria</taxon>
        <taxon>Bacillati</taxon>
        <taxon>Actinomycetota</taxon>
        <taxon>Actinomycetes</taxon>
        <taxon>Micromonosporales</taxon>
        <taxon>Micromonosporaceae</taxon>
        <taxon>Luedemannella</taxon>
    </lineage>
</organism>
<sequence>MADSAGVSQVETPHVGTLPVTFRPRRVRKVCYALAAVVVVFFTIIGILLTGPMEGGRGVFTTADQVAMVALGVLGALGVLAFARPRVIADAERVRIRNVVGGYDLPWSVVRGVRFTTGNPWVTLELADDEVVAIMAVQAVDKEYAIHAARTLRTLLNQSRSLDAATDSK</sequence>
<keyword evidence="1" id="KW-0472">Membrane</keyword>
<comment type="caution">
    <text evidence="3">The sequence shown here is derived from an EMBL/GenBank/DDBJ whole genome shotgun (WGS) entry which is preliminary data.</text>
</comment>
<reference evidence="4" key="1">
    <citation type="journal article" date="2019" name="Int. J. Syst. Evol. Microbiol.">
        <title>The Global Catalogue of Microorganisms (GCM) 10K type strain sequencing project: providing services to taxonomists for standard genome sequencing and annotation.</title>
        <authorList>
            <consortium name="The Broad Institute Genomics Platform"/>
            <consortium name="The Broad Institute Genome Sequencing Center for Infectious Disease"/>
            <person name="Wu L."/>
            <person name="Ma J."/>
        </authorList>
    </citation>
    <scope>NUCLEOTIDE SEQUENCE [LARGE SCALE GENOMIC DNA]</scope>
    <source>
        <strain evidence="4">JCM 13249</strain>
    </source>
</reference>
<dbReference type="InterPro" id="IPR019692">
    <property type="entry name" value="CFP-6_PH"/>
</dbReference>
<dbReference type="EMBL" id="BAAALS010000022">
    <property type="protein sequence ID" value="GAA1766146.1"/>
    <property type="molecule type" value="Genomic_DNA"/>
</dbReference>
<proteinExistence type="predicted"/>
<dbReference type="Pfam" id="PF10756">
    <property type="entry name" value="bPH_6"/>
    <property type="match status" value="1"/>
</dbReference>
<evidence type="ECO:0000259" key="2">
    <source>
        <dbReference type="Pfam" id="PF10756"/>
    </source>
</evidence>
<evidence type="ECO:0000313" key="3">
    <source>
        <dbReference type="EMBL" id="GAA1766146.1"/>
    </source>
</evidence>
<keyword evidence="1" id="KW-0812">Transmembrane</keyword>
<feature type="transmembrane region" description="Helical" evidence="1">
    <location>
        <begin position="30"/>
        <end position="53"/>
    </location>
</feature>
<keyword evidence="1" id="KW-1133">Transmembrane helix</keyword>
<keyword evidence="4" id="KW-1185">Reference proteome</keyword>
<feature type="domain" description="Low molecular weight protein antigen 6 PH" evidence="2">
    <location>
        <begin position="84"/>
        <end position="153"/>
    </location>
</feature>